<gene>
    <name evidence="1" type="ORF">LSS_08409</name>
</gene>
<evidence type="ECO:0000313" key="1">
    <source>
        <dbReference type="EMBL" id="EKT87119.1"/>
    </source>
</evidence>
<proteinExistence type="predicted"/>
<name>K8Y0T3_9LEPT</name>
<dbReference type="KEGG" id="lst:LSS_08409"/>
<sequence>MGRKTIILRKGRTRVVSSSDKVRSRPTEGALAFLRESFLILENRL</sequence>
<reference evidence="1 2" key="2">
    <citation type="journal article" date="2014" name="Emerg. Microbes Infect.">
        <title>Potential impact on kidney infection: a whole-genome analysis of Leptospira santarosai serovar Shermani.</title>
        <authorList>
            <person name="Chou L.F."/>
            <person name="Chen T.W."/>
            <person name="Ko Y.C."/>
            <person name="Pan M.J."/>
            <person name="Tian Y.C."/>
            <person name="Chiu C.H."/>
            <person name="Tang P."/>
            <person name="Hung C.C."/>
            <person name="Yang C.W."/>
        </authorList>
    </citation>
    <scope>NUCLEOTIDE SEQUENCE</scope>
    <source>
        <strain evidence="1 2">LT 821</strain>
    </source>
</reference>
<accession>K8Y0T3</accession>
<dbReference type="STRING" id="758847.LSS_08409"/>
<protein>
    <submittedName>
        <fullName evidence="1">Uncharacterized protein</fullName>
    </submittedName>
</protein>
<dbReference type="Proteomes" id="UP000035800">
    <property type="component" value="Chromosome II"/>
</dbReference>
<evidence type="ECO:0000313" key="2">
    <source>
        <dbReference type="Proteomes" id="UP000035800"/>
    </source>
</evidence>
<dbReference type="AlphaFoldDB" id="K8Y0T3"/>
<dbReference type="EMBL" id="CP006695">
    <property type="protein sequence ID" value="EKT87119.1"/>
    <property type="molecule type" value="Genomic_DNA"/>
</dbReference>
<organism evidence="1 2">
    <name type="scientific">Leptospira santarosai serovar Shermani str. LT 821</name>
    <dbReference type="NCBI Taxonomy" id="758847"/>
    <lineage>
        <taxon>Bacteria</taxon>
        <taxon>Pseudomonadati</taxon>
        <taxon>Spirochaetota</taxon>
        <taxon>Spirochaetia</taxon>
        <taxon>Leptospirales</taxon>
        <taxon>Leptospiraceae</taxon>
        <taxon>Leptospira</taxon>
    </lineage>
</organism>
<reference evidence="1 2" key="1">
    <citation type="journal article" date="2012" name="Gene">
        <title>Sequence of Leptospira santarosai serovar Shermani genome and prediction of virulence-associated genes.</title>
        <authorList>
            <person name="Chou L.F."/>
            <person name="Chen Y.T."/>
            <person name="Lu C.W."/>
            <person name="Ko Y.C."/>
            <person name="Tang C.Y."/>
            <person name="Pan M.J."/>
            <person name="Tian Y.C."/>
            <person name="Chiu C.H."/>
            <person name="Hung C.C."/>
            <person name="Yang C.W."/>
        </authorList>
    </citation>
    <scope>NUCLEOTIDE SEQUENCE [LARGE SCALE GENOMIC DNA]</scope>
    <source>
        <strain evidence="1">LT 821</strain>
    </source>
</reference>